<proteinExistence type="predicted"/>
<dbReference type="PANTHER" id="PTHR35040">
    <property type="match status" value="1"/>
</dbReference>
<reference evidence="2" key="1">
    <citation type="submission" date="2015-10" db="EMBL/GenBank/DDBJ databases">
        <authorList>
            <person name="Lehtovirta-Morley L.E."/>
            <person name="Vieille C."/>
        </authorList>
    </citation>
    <scope>NUCLEOTIDE SEQUENCE [LARGE SCALE GENOMIC DNA]</scope>
</reference>
<dbReference type="EMBL" id="LN890280">
    <property type="protein sequence ID" value="CUR52274.1"/>
    <property type="molecule type" value="Genomic_DNA"/>
</dbReference>
<dbReference type="Gene3D" id="2.60.40.10">
    <property type="entry name" value="Immunoglobulins"/>
    <property type="match status" value="1"/>
</dbReference>
<dbReference type="Proteomes" id="UP000196239">
    <property type="component" value="Chromosome 1"/>
</dbReference>
<dbReference type="InterPro" id="IPR021986">
    <property type="entry name" value="Spherulin4"/>
</dbReference>
<evidence type="ECO:0000313" key="1">
    <source>
        <dbReference type="EMBL" id="CUR52274.1"/>
    </source>
</evidence>
<evidence type="ECO:0000313" key="2">
    <source>
        <dbReference type="Proteomes" id="UP000196239"/>
    </source>
</evidence>
<accession>A0A128A4J2</accession>
<sequence>MSRDLYKKTSILASIVLVFVICGSLGSLQNAYGLPKTGMIVPLYSYPGNDWNTLVQEKQNHPSVPIVAIINPDSGPGTRDTNYLYGVQKLQSSGIQVIGYIYTANIGYNEITSYINDYKDWYHVNGIFFDQMSNVKGNETFYASLTNYSKSVGLNFTVGNPGIDTLPSYIGTVNNLVIYDNPNLPTVSSFEGWHKNFTKSNFSFIAYNVNATNKTYVENMSRLVQYMFVSNSTLPNPFNSLPGYLDTLMSLLDVPQNNTVFVTVNASTTKGTPLTGLWTVVTFGKNSSSGFTPFTFSAISGNNYTVTLSNFGNYTLDHWDDLTKSNTRTITPAGNLTLTAFYGTNHTIPVNQTSLPVMKKHVLSNQSYVYSAPKSSQVSHTGSIHATISYATGDRAYSYGVSLKIYQDSSQSIYRNIDSISGNPFEIDSLPLGHTYKIEVYANGMCADIEYVRLDPSKNLAPKDLTLHLSPPGGMRPNVFYNDGVTPVANAIVYIKDQDNKTWAMDFTDIHGQTLRFWLEPTIMNNDHYTIDVKIGQHMSSSYWPVFLYPGVAREVSIVTPWPPMVDSLVTVKAYDEQSKLLSAKNSSFSVDLLDNNGNLLSESKINYHGEANFSNLKVGDYVFRLVDPSNGNKWSESKVTIDGTKTSFSIFKDHVPIGMSSNQTSGTNQN</sequence>
<keyword evidence="2" id="KW-1185">Reference proteome</keyword>
<organism evidence="1 2">
    <name type="scientific">Nitrosotalea devaniterrae</name>
    <dbReference type="NCBI Taxonomy" id="1078905"/>
    <lineage>
        <taxon>Archaea</taxon>
        <taxon>Nitrososphaerota</taxon>
        <taxon>Nitrososphaeria</taxon>
        <taxon>Nitrosotaleales</taxon>
        <taxon>Nitrosotaleaceae</taxon>
        <taxon>Nitrosotalea</taxon>
    </lineage>
</organism>
<name>A0A128A4J2_9ARCH</name>
<dbReference type="Pfam" id="PF12138">
    <property type="entry name" value="Spherulin4"/>
    <property type="match status" value="1"/>
</dbReference>
<protein>
    <submittedName>
        <fullName evidence="1">Spherulin-4-like protein</fullName>
    </submittedName>
</protein>
<dbReference type="KEGG" id="ndv:NDEV_1509"/>
<dbReference type="AlphaFoldDB" id="A0A128A4J2"/>
<gene>
    <name evidence="1" type="ORF">NDEV_1509</name>
</gene>
<dbReference type="InterPro" id="IPR013783">
    <property type="entry name" value="Ig-like_fold"/>
</dbReference>
<dbReference type="PANTHER" id="PTHR35040:SF9">
    <property type="entry name" value="4-LIKE CELL SURFACE PROTEIN, PUTATIVE (AFU_ORTHOLOGUE AFUA_4G14080)-RELATED"/>
    <property type="match status" value="1"/>
</dbReference>